<keyword evidence="1" id="KW-1133">Transmembrane helix</keyword>
<keyword evidence="1" id="KW-0472">Membrane</keyword>
<reference evidence="2" key="1">
    <citation type="journal article" date="2007" name="Science">
        <title>Draft genome of the filarial nematode parasite Brugia malayi.</title>
        <authorList>
            <person name="Ghedin E."/>
            <person name="Wang S."/>
            <person name="Spiro D."/>
            <person name="Caler E."/>
            <person name="Zhao Q."/>
            <person name="Crabtree J."/>
            <person name="Allen J.E."/>
            <person name="Delcher A.L."/>
            <person name="Guiliano D.B."/>
            <person name="Miranda-Saavedra D."/>
            <person name="Angiuoli S.V."/>
            <person name="Creasy T."/>
            <person name="Amedeo P."/>
            <person name="Haas B."/>
            <person name="El-Sayed N.M."/>
            <person name="Wortman J.R."/>
            <person name="Feldblyum T."/>
            <person name="Tallon L."/>
            <person name="Schatz M."/>
            <person name="Shumway M."/>
            <person name="Koo H."/>
            <person name="Salzberg S.L."/>
            <person name="Schobel S."/>
            <person name="Pertea M."/>
            <person name="Pop M."/>
            <person name="White O."/>
            <person name="Barton G.J."/>
            <person name="Carlow C.K."/>
            <person name="Crawford M.J."/>
            <person name="Daub J."/>
            <person name="Dimmic M.W."/>
            <person name="Estes C.F."/>
            <person name="Foster J.M."/>
            <person name="Ganatra M."/>
            <person name="Gregory W.F."/>
            <person name="Johnson N.M."/>
            <person name="Jin J."/>
            <person name="Komuniecki R."/>
            <person name="Korf I."/>
            <person name="Kumar S."/>
            <person name="Laney S."/>
            <person name="Li B.W."/>
            <person name="Li W."/>
            <person name="Lindblom T.H."/>
            <person name="Lustigman S."/>
            <person name="Ma D."/>
            <person name="Maina C.V."/>
            <person name="Martin D.M."/>
            <person name="McCarter J.P."/>
            <person name="McReynolds L."/>
            <person name="Mitreva M."/>
            <person name="Nutman T.B."/>
            <person name="Parkinson J."/>
            <person name="Peregrin-Alvarez J.M."/>
            <person name="Poole C."/>
            <person name="Ren Q."/>
            <person name="Saunders L."/>
            <person name="Sluder A.E."/>
            <person name="Smith K."/>
            <person name="Stanke M."/>
            <person name="Unnasch T.R."/>
            <person name="Ware J."/>
            <person name="Wei A.D."/>
            <person name="Weil G."/>
            <person name="Williams D.J."/>
            <person name="Zhang Y."/>
            <person name="Williams S.A."/>
            <person name="Fraser-Liggett C."/>
            <person name="Slatko B."/>
            <person name="Blaxter M.L."/>
            <person name="Scott A.L."/>
        </authorList>
    </citation>
    <scope>NUCLEOTIDE SEQUENCE</scope>
    <source>
        <strain evidence="2">FR3</strain>
    </source>
</reference>
<dbReference type="EMBL" id="LN855733">
    <property type="protein sequence ID" value="CDP91217.1"/>
    <property type="molecule type" value="Genomic_DNA"/>
</dbReference>
<evidence type="ECO:0000313" key="2">
    <source>
        <dbReference type="EMBL" id="CDP91217.1"/>
    </source>
</evidence>
<dbReference type="AlphaFoldDB" id="A0A0J9XLZ4"/>
<name>A0A0J9XLZ4_BRUMA</name>
<gene>
    <name evidence="2" type="primary">Bm110</name>
    <name evidence="2" type="ORF">BM_Bm110</name>
</gene>
<evidence type="ECO:0000256" key="1">
    <source>
        <dbReference type="SAM" id="Phobius"/>
    </source>
</evidence>
<keyword evidence="1" id="KW-0812">Transmembrane</keyword>
<reference evidence="2" key="2">
    <citation type="submission" date="2012-12" db="EMBL/GenBank/DDBJ databases">
        <authorList>
            <person name="Gao Y.W."/>
            <person name="Fan S.T."/>
            <person name="Sun H.T."/>
            <person name="Wang Z."/>
            <person name="Gao X.L."/>
            <person name="Li Y.G."/>
            <person name="Wang T.C."/>
            <person name="Zhang K."/>
            <person name="Xu W.W."/>
            <person name="Yu Z.J."/>
            <person name="Xia X.Z."/>
        </authorList>
    </citation>
    <scope>NUCLEOTIDE SEQUENCE</scope>
    <source>
        <strain evidence="2">FR3</strain>
    </source>
</reference>
<feature type="transmembrane region" description="Helical" evidence="1">
    <location>
        <begin position="40"/>
        <end position="58"/>
    </location>
</feature>
<organism evidence="2">
    <name type="scientific">Brugia malayi</name>
    <name type="common">Filarial nematode worm</name>
    <dbReference type="NCBI Taxonomy" id="6279"/>
    <lineage>
        <taxon>Eukaryota</taxon>
        <taxon>Metazoa</taxon>
        <taxon>Ecdysozoa</taxon>
        <taxon>Nematoda</taxon>
        <taxon>Chromadorea</taxon>
        <taxon>Rhabditida</taxon>
        <taxon>Spirurina</taxon>
        <taxon>Spiruromorpha</taxon>
        <taxon>Filarioidea</taxon>
        <taxon>Onchocercidae</taxon>
        <taxon>Brugia</taxon>
    </lineage>
</organism>
<protein>
    <submittedName>
        <fullName evidence="2">Bm110</fullName>
    </submittedName>
</protein>
<accession>A0A0J9XLZ4</accession>
<proteinExistence type="predicted"/>
<sequence>MLKELNEMKMSPYGVYVCMCVCVWMKMLKELNEMKMSPYGVYVCVCVCMCVIYIHTYLNDVCGKFSKVD</sequence>